<dbReference type="GO" id="GO:0071972">
    <property type="term" value="F:peptidoglycan L,D-transpeptidase activity"/>
    <property type="evidence" value="ECO:0007669"/>
    <property type="project" value="TreeGrafter"/>
</dbReference>
<dbReference type="SUPFAM" id="SSF143985">
    <property type="entry name" value="L,D-transpeptidase pre-catalytic domain-like"/>
    <property type="match status" value="1"/>
</dbReference>
<dbReference type="RefSeq" id="WP_056964178.1">
    <property type="nucleotide sequence ID" value="NZ_AZEU01000179.1"/>
</dbReference>
<dbReference type="EMBL" id="AZEU01000179">
    <property type="protein sequence ID" value="KRL43853.1"/>
    <property type="molecule type" value="Genomic_DNA"/>
</dbReference>
<evidence type="ECO:0000259" key="7">
    <source>
        <dbReference type="PROSITE" id="PS52029"/>
    </source>
</evidence>
<dbReference type="Proteomes" id="UP000051790">
    <property type="component" value="Unassembled WGS sequence"/>
</dbReference>
<gene>
    <name evidence="8" type="ORF">FD01_GL001547</name>
</gene>
<dbReference type="InterPro" id="IPR050979">
    <property type="entry name" value="LD-transpeptidase"/>
</dbReference>
<dbReference type="SUPFAM" id="SSF141523">
    <property type="entry name" value="L,D-transpeptidase catalytic domain-like"/>
    <property type="match status" value="1"/>
</dbReference>
<accession>A0A0R1QGC3</accession>
<name>A0A0R1QGC3_9LACO</name>
<keyword evidence="3 6" id="KW-0133">Cell shape</keyword>
<dbReference type="Gene3D" id="3.10.20.800">
    <property type="match status" value="1"/>
</dbReference>
<organism evidence="8 9">
    <name type="scientific">Lacticaseibacillus manihotivorans DSM 13343 = JCM 12514</name>
    <dbReference type="NCBI Taxonomy" id="1423769"/>
    <lineage>
        <taxon>Bacteria</taxon>
        <taxon>Bacillati</taxon>
        <taxon>Bacillota</taxon>
        <taxon>Bacilli</taxon>
        <taxon>Lactobacillales</taxon>
        <taxon>Lactobacillaceae</taxon>
        <taxon>Lacticaseibacillus</taxon>
    </lineage>
</organism>
<keyword evidence="2" id="KW-0808">Transferase</keyword>
<feature type="active site" description="Nucleophile" evidence="6">
    <location>
        <position position="430"/>
    </location>
</feature>
<dbReference type="GO" id="GO:0016740">
    <property type="term" value="F:transferase activity"/>
    <property type="evidence" value="ECO:0007669"/>
    <property type="project" value="UniProtKB-KW"/>
</dbReference>
<dbReference type="PANTHER" id="PTHR30582">
    <property type="entry name" value="L,D-TRANSPEPTIDASE"/>
    <property type="match status" value="1"/>
</dbReference>
<dbReference type="Gene3D" id="2.40.440.10">
    <property type="entry name" value="L,D-transpeptidase catalytic domain-like"/>
    <property type="match status" value="1"/>
</dbReference>
<feature type="active site" description="Proton donor/acceptor" evidence="6">
    <location>
        <position position="409"/>
    </location>
</feature>
<evidence type="ECO:0000313" key="9">
    <source>
        <dbReference type="Proteomes" id="UP000051790"/>
    </source>
</evidence>
<dbReference type="CDD" id="cd16913">
    <property type="entry name" value="YkuD_like"/>
    <property type="match status" value="1"/>
</dbReference>
<dbReference type="InterPro" id="IPR038054">
    <property type="entry name" value="LD_TPept-like_central_sf"/>
</dbReference>
<dbReference type="OrthoDB" id="3176960at2"/>
<dbReference type="Pfam" id="PF03734">
    <property type="entry name" value="YkuD"/>
    <property type="match status" value="1"/>
</dbReference>
<dbReference type="PANTHER" id="PTHR30582:SF33">
    <property type="entry name" value="EXPORTED PROTEIN"/>
    <property type="match status" value="1"/>
</dbReference>
<dbReference type="PROSITE" id="PS52029">
    <property type="entry name" value="LD_TPASE"/>
    <property type="match status" value="1"/>
</dbReference>
<dbReference type="PATRIC" id="fig|1423769.4.peg.1657"/>
<dbReference type="AlphaFoldDB" id="A0A0R1QGC3"/>
<evidence type="ECO:0000256" key="6">
    <source>
        <dbReference type="PROSITE-ProRule" id="PRU01373"/>
    </source>
</evidence>
<dbReference type="InterPro" id="IPR038063">
    <property type="entry name" value="Transpep_catalytic_dom"/>
</dbReference>
<dbReference type="GO" id="GO:0008360">
    <property type="term" value="P:regulation of cell shape"/>
    <property type="evidence" value="ECO:0007669"/>
    <property type="project" value="UniProtKB-UniRule"/>
</dbReference>
<dbReference type="UniPathway" id="UPA00219"/>
<evidence type="ECO:0000256" key="3">
    <source>
        <dbReference type="ARBA" id="ARBA00022960"/>
    </source>
</evidence>
<evidence type="ECO:0000256" key="2">
    <source>
        <dbReference type="ARBA" id="ARBA00022679"/>
    </source>
</evidence>
<evidence type="ECO:0000313" key="8">
    <source>
        <dbReference type="EMBL" id="KRL43853.1"/>
    </source>
</evidence>
<reference evidence="8 9" key="1">
    <citation type="journal article" date="2015" name="Genome Announc.">
        <title>Expanding the biotechnology potential of lactobacilli through comparative genomics of 213 strains and associated genera.</title>
        <authorList>
            <person name="Sun Z."/>
            <person name="Harris H.M."/>
            <person name="McCann A."/>
            <person name="Guo C."/>
            <person name="Argimon S."/>
            <person name="Zhang W."/>
            <person name="Yang X."/>
            <person name="Jeffery I.B."/>
            <person name="Cooney J.C."/>
            <person name="Kagawa T.F."/>
            <person name="Liu W."/>
            <person name="Song Y."/>
            <person name="Salvetti E."/>
            <person name="Wrobel A."/>
            <person name="Rasinkangas P."/>
            <person name="Parkhill J."/>
            <person name="Rea M.C."/>
            <person name="O'Sullivan O."/>
            <person name="Ritari J."/>
            <person name="Douillard F.P."/>
            <person name="Paul Ross R."/>
            <person name="Yang R."/>
            <person name="Briner A.E."/>
            <person name="Felis G.E."/>
            <person name="de Vos W.M."/>
            <person name="Barrangou R."/>
            <person name="Klaenhammer T.R."/>
            <person name="Caufield P.W."/>
            <person name="Cui Y."/>
            <person name="Zhang H."/>
            <person name="O'Toole P.W."/>
        </authorList>
    </citation>
    <scope>NUCLEOTIDE SEQUENCE [LARGE SCALE GENOMIC DNA]</scope>
    <source>
        <strain evidence="8 9">DSM 13343</strain>
    </source>
</reference>
<proteinExistence type="predicted"/>
<comment type="caution">
    <text evidence="8">The sequence shown here is derived from an EMBL/GenBank/DDBJ whole genome shotgun (WGS) entry which is preliminary data.</text>
</comment>
<keyword evidence="9" id="KW-1185">Reference proteome</keyword>
<dbReference type="Pfam" id="PF12229">
    <property type="entry name" value="PG_binding_4"/>
    <property type="match status" value="2"/>
</dbReference>
<evidence type="ECO:0000256" key="5">
    <source>
        <dbReference type="ARBA" id="ARBA00023316"/>
    </source>
</evidence>
<keyword evidence="5 6" id="KW-0961">Cell wall biogenesis/degradation</keyword>
<protein>
    <recommendedName>
        <fullName evidence="7">L,D-TPase catalytic domain-containing protein</fullName>
    </recommendedName>
</protein>
<dbReference type="GO" id="GO:0005576">
    <property type="term" value="C:extracellular region"/>
    <property type="evidence" value="ECO:0007669"/>
    <property type="project" value="TreeGrafter"/>
</dbReference>
<sequence>MKNKRVWFGGVLVIALLAIGGYALRSHHYQNRFLPKTQVLGVDVGDQTVTQANKALRTHFTNSSLKLVDGSKTVATASGTALGLKQNFTQTLTTLLKKQNPWALSATVLAQSQDKAVLTTGNKTLVAYTKQLTDKLNQTRKAPVDAKVVAESGKYVVQKEQAGNQIDAAKLASAVTKAVSSDKATVTVSTAYTQPKVTSTSATLKKAAKELSQIASIKAQVKITNKLVTIPTSKLQSWLSYDNGVQVDLAKVEAYTAELANTYNTYGKTRTFKSTKRGTVIVPAGTYGWTILQTATAKNLVAEIKKGQDFTKEVSWEGSGYHSDGSDIGSTYVEVDVTNQHEYFYKDGKLVLDSAVVTGKPGQDTPKGVDFVWNKTQNKTLTGKNDDGSNYASKASYWMPIDYTGVGLHDASWQPKFGGDWYKKHGSHGCVNNPVSFMAKLYAAVPLGTPVIVF</sequence>
<comment type="pathway">
    <text evidence="1 6">Cell wall biogenesis; peptidoglycan biosynthesis.</text>
</comment>
<dbReference type="InterPro" id="IPR005490">
    <property type="entry name" value="LD_TPept_cat_dom"/>
</dbReference>
<evidence type="ECO:0000256" key="1">
    <source>
        <dbReference type="ARBA" id="ARBA00004752"/>
    </source>
</evidence>
<keyword evidence="4 6" id="KW-0573">Peptidoglycan synthesis</keyword>
<dbReference type="InterPro" id="IPR022029">
    <property type="entry name" value="YoaR-like_PG-bd"/>
</dbReference>
<dbReference type="GO" id="GO:0018104">
    <property type="term" value="P:peptidoglycan-protein cross-linking"/>
    <property type="evidence" value="ECO:0007669"/>
    <property type="project" value="TreeGrafter"/>
</dbReference>
<evidence type="ECO:0000256" key="4">
    <source>
        <dbReference type="ARBA" id="ARBA00022984"/>
    </source>
</evidence>
<feature type="domain" description="L,D-TPase catalytic" evidence="7">
    <location>
        <begin position="331"/>
        <end position="454"/>
    </location>
</feature>
<dbReference type="GO" id="GO:0071555">
    <property type="term" value="P:cell wall organization"/>
    <property type="evidence" value="ECO:0007669"/>
    <property type="project" value="UniProtKB-UniRule"/>
</dbReference>